<keyword evidence="6" id="KW-0067">ATP-binding</keyword>
<dbReference type="CDD" id="cd05936">
    <property type="entry name" value="FC-FACS_FadD_like"/>
    <property type="match status" value="1"/>
</dbReference>
<evidence type="ECO:0000256" key="8">
    <source>
        <dbReference type="ARBA" id="ARBA00023136"/>
    </source>
</evidence>
<dbReference type="SUPFAM" id="SSF56801">
    <property type="entry name" value="Acetyl-CoA synthetase-like"/>
    <property type="match status" value="1"/>
</dbReference>
<dbReference type="GO" id="GO:0004467">
    <property type="term" value="F:long-chain fatty acid-CoA ligase activity"/>
    <property type="evidence" value="ECO:0007669"/>
    <property type="project" value="UniProtKB-EC"/>
</dbReference>
<evidence type="ECO:0000256" key="10">
    <source>
        <dbReference type="ARBA" id="ARBA00039545"/>
    </source>
</evidence>
<feature type="domain" description="AMP-dependent synthetase/ligase" evidence="12">
    <location>
        <begin position="32"/>
        <end position="411"/>
    </location>
</feature>
<comment type="cofactor">
    <cofactor evidence="1">
        <name>Mg(2+)</name>
        <dbReference type="ChEBI" id="CHEBI:18420"/>
    </cofactor>
</comment>
<evidence type="ECO:0000256" key="3">
    <source>
        <dbReference type="ARBA" id="ARBA00005005"/>
    </source>
</evidence>
<keyword evidence="15" id="KW-1185">Reference proteome</keyword>
<dbReference type="Gene3D" id="3.30.300.30">
    <property type="match status" value="1"/>
</dbReference>
<sequence length="543" mass="59206">MERKWLEQYPHGVPADIEPGEYESIADFLTGTAAAHPARTALCCADVELDYAAMAELSESFATYLQVIERLPPGSRVALMMPNVPQYSLALFGVLRAGMVVVNLNPHYTEREVRFHLEDSGAAILVAWEGAHAMARAAASEVNCRLILATPEEIAKLPFLRNAPARTHEDAQEAPTSFVAALEAGRHRSRPHSPLAPDAIAFLQYTGGTTGNPKAAVLTHRNVIANVLQLSTWLRPALDGADVCVVTVLPMYHIMALTGNCLLSAARGWKNVLIPDPRDLPTFVEQWRKHRFSFFVGVNTLFNALMDFEPFGELNFTGLAYTCGAGAAVQPTVAEKWRKLTGCALSGGYGLTEASPTVCMTPVGVTGREQTVGVPVPSTEVRLLDDEGRDAEPGIPGEIVVKGPQVMSGYWNRPEEAQSSFTSDAFVRTGDIAVMDEQGYVTIVDRKKDLVLVSGFNVYPNEIEKVVASHPDVSECACIGVQDAKTGEALKVFVVARDSRLTADALQAWCRKNLTSYKVPRQFEFRQALPKSTVGKILRRALR</sequence>
<dbReference type="PANTHER" id="PTHR43767:SF8">
    <property type="entry name" value="LONG-CHAIN-FATTY-ACID--COA LIGASE"/>
    <property type="match status" value="1"/>
</dbReference>
<dbReference type="GO" id="GO:0005524">
    <property type="term" value="F:ATP binding"/>
    <property type="evidence" value="ECO:0007669"/>
    <property type="project" value="UniProtKB-KW"/>
</dbReference>
<dbReference type="EMBL" id="CP046910">
    <property type="protein sequence ID" value="QGZ57547.1"/>
    <property type="molecule type" value="Genomic_DNA"/>
</dbReference>
<dbReference type="InterPro" id="IPR020845">
    <property type="entry name" value="AMP-binding_CS"/>
</dbReference>
<evidence type="ECO:0000259" key="12">
    <source>
        <dbReference type="Pfam" id="PF00501"/>
    </source>
</evidence>
<organism evidence="14 15">
    <name type="scientific">Paraburkholderia acidiphila</name>
    <dbReference type="NCBI Taxonomy" id="2571747"/>
    <lineage>
        <taxon>Bacteria</taxon>
        <taxon>Pseudomonadati</taxon>
        <taxon>Pseudomonadota</taxon>
        <taxon>Betaproteobacteria</taxon>
        <taxon>Burkholderiales</taxon>
        <taxon>Burkholderiaceae</taxon>
        <taxon>Paraburkholderia</taxon>
    </lineage>
</organism>
<evidence type="ECO:0000313" key="15">
    <source>
        <dbReference type="Proteomes" id="UP000434209"/>
    </source>
</evidence>
<dbReference type="KEGG" id="pacp:FAZ97_21845"/>
<protein>
    <recommendedName>
        <fullName evidence="10">Long-chain-fatty-acid--CoA ligase</fullName>
        <ecNumber evidence="9">6.2.1.3</ecNumber>
    </recommendedName>
    <alternativeName>
        <fullName evidence="11">Long-chain acyl-CoA synthetase</fullName>
    </alternativeName>
</protein>
<name>A0A7Z2JA67_9BURK</name>
<dbReference type="PROSITE" id="PS00455">
    <property type="entry name" value="AMP_BINDING"/>
    <property type="match status" value="1"/>
</dbReference>
<evidence type="ECO:0000256" key="7">
    <source>
        <dbReference type="ARBA" id="ARBA00022842"/>
    </source>
</evidence>
<keyword evidence="4" id="KW-0436">Ligase</keyword>
<reference evidence="14 15" key="1">
    <citation type="submission" date="2019-12" db="EMBL/GenBank/DDBJ databases">
        <title>Paraburkholderia acidiphila 7Q-K02 sp. nov and Paraburkholderia acidisoli DHF22 sp. nov., two strains isolated from forest soil.</title>
        <authorList>
            <person name="Gao Z."/>
            <person name="Qiu L."/>
        </authorList>
    </citation>
    <scope>NUCLEOTIDE SEQUENCE [LARGE SCALE GENOMIC DNA]</scope>
    <source>
        <strain evidence="14 15">7Q-K02</strain>
    </source>
</reference>
<evidence type="ECO:0000313" key="14">
    <source>
        <dbReference type="EMBL" id="QGZ57547.1"/>
    </source>
</evidence>
<dbReference type="Pfam" id="PF00501">
    <property type="entry name" value="AMP-binding"/>
    <property type="match status" value="1"/>
</dbReference>
<keyword evidence="5" id="KW-0547">Nucleotide-binding</keyword>
<evidence type="ECO:0000256" key="1">
    <source>
        <dbReference type="ARBA" id="ARBA00001946"/>
    </source>
</evidence>
<dbReference type="Pfam" id="PF13193">
    <property type="entry name" value="AMP-binding_C"/>
    <property type="match status" value="1"/>
</dbReference>
<accession>A0A7Z2JA67</accession>
<gene>
    <name evidence="14" type="ORF">FAZ97_21845</name>
</gene>
<evidence type="ECO:0000256" key="4">
    <source>
        <dbReference type="ARBA" id="ARBA00022598"/>
    </source>
</evidence>
<dbReference type="RefSeq" id="WP_158760491.1">
    <property type="nucleotide sequence ID" value="NZ_CP046910.1"/>
</dbReference>
<keyword evidence="8" id="KW-0472">Membrane</keyword>
<dbReference type="Proteomes" id="UP000434209">
    <property type="component" value="Chromosome 2"/>
</dbReference>
<dbReference type="InterPro" id="IPR025110">
    <property type="entry name" value="AMP-bd_C"/>
</dbReference>
<dbReference type="GO" id="GO:0016020">
    <property type="term" value="C:membrane"/>
    <property type="evidence" value="ECO:0007669"/>
    <property type="project" value="UniProtKB-SubCell"/>
</dbReference>
<dbReference type="InterPro" id="IPR050237">
    <property type="entry name" value="ATP-dep_AMP-bd_enzyme"/>
</dbReference>
<dbReference type="InterPro" id="IPR045851">
    <property type="entry name" value="AMP-bd_C_sf"/>
</dbReference>
<evidence type="ECO:0000256" key="6">
    <source>
        <dbReference type="ARBA" id="ARBA00022840"/>
    </source>
</evidence>
<feature type="domain" description="AMP-binding enzyme C-terminal" evidence="13">
    <location>
        <begin position="462"/>
        <end position="536"/>
    </location>
</feature>
<evidence type="ECO:0000256" key="9">
    <source>
        <dbReference type="ARBA" id="ARBA00026121"/>
    </source>
</evidence>
<dbReference type="InterPro" id="IPR000873">
    <property type="entry name" value="AMP-dep_synth/lig_dom"/>
</dbReference>
<dbReference type="EC" id="6.2.1.3" evidence="9"/>
<evidence type="ECO:0000256" key="5">
    <source>
        <dbReference type="ARBA" id="ARBA00022741"/>
    </source>
</evidence>
<keyword evidence="7" id="KW-0460">Magnesium</keyword>
<dbReference type="PANTHER" id="PTHR43767">
    <property type="entry name" value="LONG-CHAIN-FATTY-ACID--COA LIGASE"/>
    <property type="match status" value="1"/>
</dbReference>
<evidence type="ECO:0000256" key="11">
    <source>
        <dbReference type="ARBA" id="ARBA00042773"/>
    </source>
</evidence>
<evidence type="ECO:0000256" key="2">
    <source>
        <dbReference type="ARBA" id="ARBA00004170"/>
    </source>
</evidence>
<proteinExistence type="predicted"/>
<dbReference type="InterPro" id="IPR042099">
    <property type="entry name" value="ANL_N_sf"/>
</dbReference>
<dbReference type="Gene3D" id="3.40.50.12780">
    <property type="entry name" value="N-terminal domain of ligase-like"/>
    <property type="match status" value="1"/>
</dbReference>
<evidence type="ECO:0000259" key="13">
    <source>
        <dbReference type="Pfam" id="PF13193"/>
    </source>
</evidence>
<dbReference type="OrthoDB" id="9757559at2"/>
<dbReference type="FunFam" id="3.30.300.30:FF:000006">
    <property type="entry name" value="Long-chain-fatty-acid--CoA ligase FadD"/>
    <property type="match status" value="1"/>
</dbReference>
<comment type="subcellular location">
    <subcellularLocation>
        <location evidence="2">Membrane</location>
        <topology evidence="2">Peripheral membrane protein</topology>
    </subcellularLocation>
</comment>
<comment type="pathway">
    <text evidence="3">Lipid metabolism; fatty acid beta-oxidation.</text>
</comment>
<dbReference type="AlphaFoldDB" id="A0A7Z2JA67"/>